<dbReference type="Pfam" id="PF03407">
    <property type="entry name" value="Nucleotid_trans"/>
    <property type="match status" value="1"/>
</dbReference>
<accession>A0A813F8P9</accession>
<dbReference type="PANTHER" id="PTHR47032:SF1">
    <property type="entry name" value="UDP-D-XYLOSE:L-FUCOSE ALPHA-1,3-D-XYLOSYLTRANSFERASE-RELATED"/>
    <property type="match status" value="1"/>
</dbReference>
<feature type="domain" description="Nucleotide-diphospho-sugar transferase" evidence="2">
    <location>
        <begin position="260"/>
        <end position="514"/>
    </location>
</feature>
<evidence type="ECO:0000313" key="3">
    <source>
        <dbReference type="EMBL" id="CAE8610884.1"/>
    </source>
</evidence>
<evidence type="ECO:0000259" key="2">
    <source>
        <dbReference type="Pfam" id="PF03407"/>
    </source>
</evidence>
<reference evidence="3" key="1">
    <citation type="submission" date="2021-02" db="EMBL/GenBank/DDBJ databases">
        <authorList>
            <person name="Dougan E. K."/>
            <person name="Rhodes N."/>
            <person name="Thang M."/>
            <person name="Chan C."/>
        </authorList>
    </citation>
    <scope>NUCLEOTIDE SEQUENCE</scope>
</reference>
<feature type="non-terminal residue" evidence="3">
    <location>
        <position position="1"/>
    </location>
</feature>
<feature type="region of interest" description="Disordered" evidence="1">
    <location>
        <begin position="97"/>
        <end position="194"/>
    </location>
</feature>
<proteinExistence type="predicted"/>
<dbReference type="Proteomes" id="UP000654075">
    <property type="component" value="Unassembled WGS sequence"/>
</dbReference>
<dbReference type="PANTHER" id="PTHR47032">
    <property type="entry name" value="UDP-D-XYLOSE:L-FUCOSE ALPHA-1,3-D-XYLOSYLTRANSFERASE-RELATED"/>
    <property type="match status" value="1"/>
</dbReference>
<dbReference type="AlphaFoldDB" id="A0A813F8P9"/>
<dbReference type="EMBL" id="CAJNNV010024858">
    <property type="protein sequence ID" value="CAE8610884.1"/>
    <property type="molecule type" value="Genomic_DNA"/>
</dbReference>
<sequence length="1235" mass="137424">ALFLLSAARASGDDGSRPLFFWVDPETKSQLQKAAEDEELPLAELFERWVDLRWAAGQALAGGSSQSSSSNCANGGECTNEATLTTTKTATMTATATTTATAAQTRDKAPAAPAAGSNRQQRQQQRIQQQRQQQQQRQPQQQQPPHQQQQQHQQQQHQQQQQQQQQQQPQTARDSSALAVGRATQEEREVTAEEAFASLPRDRRARYVLSSSGGLWDGLRRVGGESARVVLTWTTGDKPEFVALAENLAMSVGLHAPGLRPHFCVVALDREAEDALQQRGVCAVRYVGGGSLAERAAEKWDFKKRLLNTALVLGLEALVLDADSVLLGDPFATALWRDSDLETGTDHFFPERDLWQPYVRPEENLNTGFLYGDGQSSASGGGRVFCFLASFLEIFAETDWMALGRDFFDQRAFNKFVLAHLAQEPPGVTVLYKESVPRLPETWPAERLAVAKLLSSKAPLGGLCPSLARVPLRIRVLDPEEVAHGMNFFWRATHLARPDRRPPAFVHANGVDDKLYFMRDRGIWQVDDWAARFPEVPRRRFLRYEHPRGLNLSEDFATLLSALELAVALKRRLVLPRTMRCANSPAHAAYNLSVEDCTVDHFASAKILFHYHGHNLVEASLVDNLHFQSLESSSRWVAGARDTLHSLLEDPRTASAAVLVLGLGLDVRQANEAVAKLLQGSSTASPSPPRCKFAYWPGRQMACRDEAFMRHFGEQRSCGPSPGQEGCGVRGFACCEVFHGWAEKLEFFTGLPWDLPCNCGLAEQCAQYERTSDYPQLTANHRCCHLRHEDSPTLQCFDIGSFPRSNPMMDFNSYSSDVLWAFDAGLLAPREVFEACSRWTEAASVSMGLSTKPHDVGRDCTWLVSTFLLVREQYGWLVDWLDFMIKEIRRPLWAKDVVTVTMLNGMSDGNSYSLFKLQHDIQQLEFLLKEAPSRGIWVLGAKGAEGNASLSWVSDSLLPMYLQLLEATRAGRPKQELQSLFNKLEGVFNRALFLDSRSEFKQLEDGSITDHVEVLAPSAAAMLSSAGLAMSEDTVLVVDDALSAAAFGELRWALLASSAWFGAQQGREGVLLWASLLDGLHSPVLLALASELRRLRPDLLGSHPLRDVVARKYHASAWPASAMSPHALDAEVVACIWASPSEQSHSGGLRILQEEAPADWSEERAFDWAREEAPRDEAPRKGERLVALLPNRLVLWPGRRLVQPVPDSGDGARSYEESRLEVYLLFGSQRRWEQR</sequence>
<gene>
    <name evidence="3" type="ORF">PGLA1383_LOCUS28694</name>
</gene>
<feature type="compositionally biased region" description="Low complexity" evidence="1">
    <location>
        <begin position="120"/>
        <end position="170"/>
    </location>
</feature>
<evidence type="ECO:0000256" key="1">
    <source>
        <dbReference type="SAM" id="MobiDB-lite"/>
    </source>
</evidence>
<name>A0A813F8P9_POLGL</name>
<dbReference type="InterPro" id="IPR005069">
    <property type="entry name" value="Nucl-diP-sugar_transferase"/>
</dbReference>
<evidence type="ECO:0000313" key="4">
    <source>
        <dbReference type="Proteomes" id="UP000654075"/>
    </source>
</evidence>
<dbReference type="GO" id="GO:0005794">
    <property type="term" value="C:Golgi apparatus"/>
    <property type="evidence" value="ECO:0007669"/>
    <property type="project" value="TreeGrafter"/>
</dbReference>
<keyword evidence="4" id="KW-1185">Reference proteome</keyword>
<comment type="caution">
    <text evidence="3">The sequence shown here is derived from an EMBL/GenBank/DDBJ whole genome shotgun (WGS) entry which is preliminary data.</text>
</comment>
<dbReference type="GO" id="GO:0016757">
    <property type="term" value="F:glycosyltransferase activity"/>
    <property type="evidence" value="ECO:0007669"/>
    <property type="project" value="TreeGrafter"/>
</dbReference>
<protein>
    <recommendedName>
        <fullName evidence="2">Nucleotide-diphospho-sugar transferase domain-containing protein</fullName>
    </recommendedName>
</protein>
<dbReference type="OrthoDB" id="428024at2759"/>
<organism evidence="3 4">
    <name type="scientific">Polarella glacialis</name>
    <name type="common">Dinoflagellate</name>
    <dbReference type="NCBI Taxonomy" id="89957"/>
    <lineage>
        <taxon>Eukaryota</taxon>
        <taxon>Sar</taxon>
        <taxon>Alveolata</taxon>
        <taxon>Dinophyceae</taxon>
        <taxon>Suessiales</taxon>
        <taxon>Suessiaceae</taxon>
        <taxon>Polarella</taxon>
    </lineage>
</organism>
<dbReference type="InterPro" id="IPR052636">
    <property type="entry name" value="UDP-D-xylose:L-fucose_XylT"/>
</dbReference>